<dbReference type="PANTHER" id="PTHR34599:SF2">
    <property type="entry name" value="TRAF-TYPE DOMAIN-CONTAINING PROTEIN"/>
    <property type="match status" value="1"/>
</dbReference>
<evidence type="ECO:0000259" key="2">
    <source>
        <dbReference type="Pfam" id="PF22778"/>
    </source>
</evidence>
<dbReference type="SUPFAM" id="SSF48317">
    <property type="entry name" value="Acid phosphatase/Vanadium-dependent haloperoxidase"/>
    <property type="match status" value="1"/>
</dbReference>
<name>C1N4N7_MICPC</name>
<evidence type="ECO:0000259" key="1">
    <source>
        <dbReference type="Pfam" id="PF21167"/>
    </source>
</evidence>
<dbReference type="GeneID" id="9688263"/>
<dbReference type="InterPro" id="IPR052559">
    <property type="entry name" value="V-haloperoxidase"/>
</dbReference>
<feature type="domain" description="DUF6851" evidence="1">
    <location>
        <begin position="24"/>
        <end position="176"/>
    </location>
</feature>
<evidence type="ECO:0000313" key="3">
    <source>
        <dbReference type="EMBL" id="EEH52762.1"/>
    </source>
</evidence>
<gene>
    <name evidence="3" type="ORF">MICPUCDRAFT_52627</name>
</gene>
<dbReference type="InterPro" id="IPR055161">
    <property type="entry name" value="NapH1-like_2nd"/>
</dbReference>
<reference evidence="3 4" key="1">
    <citation type="journal article" date="2009" name="Science">
        <title>Green evolution and dynamic adaptations revealed by genomes of the marine picoeukaryotes Micromonas.</title>
        <authorList>
            <person name="Worden A.Z."/>
            <person name="Lee J.H."/>
            <person name="Mock T."/>
            <person name="Rouze P."/>
            <person name="Simmons M.P."/>
            <person name="Aerts A.L."/>
            <person name="Allen A.E."/>
            <person name="Cuvelier M.L."/>
            <person name="Derelle E."/>
            <person name="Everett M.V."/>
            <person name="Foulon E."/>
            <person name="Grimwood J."/>
            <person name="Gundlach H."/>
            <person name="Henrissat B."/>
            <person name="Napoli C."/>
            <person name="McDonald S.M."/>
            <person name="Parker M.S."/>
            <person name="Rombauts S."/>
            <person name="Salamov A."/>
            <person name="Von Dassow P."/>
            <person name="Badger J.H."/>
            <person name="Coutinho P.M."/>
            <person name="Demir E."/>
            <person name="Dubchak I."/>
            <person name="Gentemann C."/>
            <person name="Eikrem W."/>
            <person name="Gready J.E."/>
            <person name="John U."/>
            <person name="Lanier W."/>
            <person name="Lindquist E.A."/>
            <person name="Lucas S."/>
            <person name="Mayer K.F."/>
            <person name="Moreau H."/>
            <person name="Not F."/>
            <person name="Otillar R."/>
            <person name="Panaud O."/>
            <person name="Pangilinan J."/>
            <person name="Paulsen I."/>
            <person name="Piegu B."/>
            <person name="Poliakov A."/>
            <person name="Robbens S."/>
            <person name="Schmutz J."/>
            <person name="Toulza E."/>
            <person name="Wyss T."/>
            <person name="Zelensky A."/>
            <person name="Zhou K."/>
            <person name="Armbrust E.V."/>
            <person name="Bhattacharya D."/>
            <person name="Goodenough U.W."/>
            <person name="Van de Peer Y."/>
            <person name="Grigoriev I.V."/>
        </authorList>
    </citation>
    <scope>NUCLEOTIDE SEQUENCE [LARGE SCALE GENOMIC DNA]</scope>
    <source>
        <strain evidence="3 4">CCMP1545</strain>
    </source>
</reference>
<dbReference type="GO" id="GO:0004601">
    <property type="term" value="F:peroxidase activity"/>
    <property type="evidence" value="ECO:0007669"/>
    <property type="project" value="InterPro"/>
</dbReference>
<accession>C1N4N7</accession>
<organism evidence="4">
    <name type="scientific">Micromonas pusilla (strain CCMP1545)</name>
    <name type="common">Picoplanktonic green alga</name>
    <dbReference type="NCBI Taxonomy" id="564608"/>
    <lineage>
        <taxon>Eukaryota</taxon>
        <taxon>Viridiplantae</taxon>
        <taxon>Chlorophyta</taxon>
        <taxon>Mamiellophyceae</taxon>
        <taxon>Mamiellales</taxon>
        <taxon>Mamiellaceae</taxon>
        <taxon>Micromonas</taxon>
    </lineage>
</organism>
<dbReference type="InterPro" id="IPR016119">
    <property type="entry name" value="Br/Cl_peroxidase_C"/>
</dbReference>
<dbReference type="InterPro" id="IPR049283">
    <property type="entry name" value="DUF6851"/>
</dbReference>
<dbReference type="KEGG" id="mpp:MICPUCDRAFT_52627"/>
<dbReference type="PANTHER" id="PTHR34599">
    <property type="entry name" value="PEROXIDASE-RELATED"/>
    <property type="match status" value="1"/>
</dbReference>
<dbReference type="Proteomes" id="UP000001876">
    <property type="component" value="Unassembled WGS sequence"/>
</dbReference>
<dbReference type="Gene3D" id="1.10.606.10">
    <property type="entry name" value="Vanadium-containing Chloroperoxidase, domain 2"/>
    <property type="match status" value="1"/>
</dbReference>
<dbReference type="OrthoDB" id="532701at2759"/>
<dbReference type="AlphaFoldDB" id="C1N4N7"/>
<dbReference type="RefSeq" id="XP_003062823.1">
    <property type="nucleotide sequence ID" value="XM_003062777.1"/>
</dbReference>
<dbReference type="InterPro" id="IPR036938">
    <property type="entry name" value="PAP2/HPO_sf"/>
</dbReference>
<keyword evidence="4" id="KW-1185">Reference proteome</keyword>
<dbReference type="Pfam" id="PF22778">
    <property type="entry name" value="VCPO_2nd"/>
    <property type="match status" value="1"/>
</dbReference>
<feature type="domain" description="Vanadium-dependent haloperoxidase NapH1-like second helical-bundle" evidence="2">
    <location>
        <begin position="310"/>
        <end position="432"/>
    </location>
</feature>
<evidence type="ECO:0000313" key="4">
    <source>
        <dbReference type="Proteomes" id="UP000001876"/>
    </source>
</evidence>
<protein>
    <submittedName>
        <fullName evidence="3">Predicted protein</fullName>
    </submittedName>
</protein>
<proteinExistence type="predicted"/>
<dbReference type="Pfam" id="PF21167">
    <property type="entry name" value="DUF6851"/>
    <property type="match status" value="1"/>
</dbReference>
<sequence length="454" mass="50223">MPTGLTARETPVAIRVTHVLLVMAWNCVARHHDVALEFHTLKPPPRRAPKSARDDAHRLKCIASAWVHAAEELLGGADAREMLKARAIELGVYDDPEGEASNATAAAAAGAGAAAAGAEIADEVMTYVRDDGWNANGRENGRAHNLRPYADFTGYVPAPHKEDGLPSETNPRRWVPLPETNGLGYFRRVHIYTGPHTTASACFQTHVTPHIGFKARTYLLSEDDLRDPTRETTTPEYDLRAEARDVVERTRTSLNDTEKMLVELADNKFALSQARFDSHWSPYDRVRVVNAPFAYRNGWTLVEGVFFELASNTGIVDALVVSWREKVKNDHVRPTSVVHGLLGDETLLAWAGPGSDETETSMKGRDWQPYIRVMPHSEHPSGSSCICSVIFDVARLVAGTDEYVTVVDFKRGSSTAEPGKTPREDVRWTANTIRCVFHPPLGFNIVSRPLSTDR</sequence>
<dbReference type="EMBL" id="GG663747">
    <property type="protein sequence ID" value="EEH52762.1"/>
    <property type="molecule type" value="Genomic_DNA"/>
</dbReference>
<dbReference type="eggNOG" id="ENOG502S5V4">
    <property type="taxonomic scope" value="Eukaryota"/>
</dbReference>